<keyword evidence="10" id="KW-1185">Reference proteome</keyword>
<organism evidence="9 10">
    <name type="scientific">Longimycelium tulufanense</name>
    <dbReference type="NCBI Taxonomy" id="907463"/>
    <lineage>
        <taxon>Bacteria</taxon>
        <taxon>Bacillati</taxon>
        <taxon>Actinomycetota</taxon>
        <taxon>Actinomycetes</taxon>
        <taxon>Pseudonocardiales</taxon>
        <taxon>Pseudonocardiaceae</taxon>
        <taxon>Longimycelium</taxon>
    </lineage>
</organism>
<comment type="similarity">
    <text evidence="1 7">Belongs to the cytochrome P450 family.</text>
</comment>
<comment type="caution">
    <text evidence="9">The sequence shown here is derived from an EMBL/GenBank/DDBJ whole genome shotgun (WGS) entry which is preliminary data.</text>
</comment>
<evidence type="ECO:0000256" key="5">
    <source>
        <dbReference type="ARBA" id="ARBA00023004"/>
    </source>
</evidence>
<reference evidence="9" key="1">
    <citation type="journal article" date="2014" name="Int. J. Syst. Evol. Microbiol.">
        <title>Complete genome sequence of Corynebacterium casei LMG S-19264T (=DSM 44701T), isolated from a smear-ripened cheese.</title>
        <authorList>
            <consortium name="US DOE Joint Genome Institute (JGI-PGF)"/>
            <person name="Walter F."/>
            <person name="Albersmeier A."/>
            <person name="Kalinowski J."/>
            <person name="Ruckert C."/>
        </authorList>
    </citation>
    <scope>NUCLEOTIDE SEQUENCE</scope>
    <source>
        <strain evidence="9">CGMCC 4.5737</strain>
    </source>
</reference>
<evidence type="ECO:0000256" key="8">
    <source>
        <dbReference type="SAM" id="MobiDB-lite"/>
    </source>
</evidence>
<protein>
    <submittedName>
        <fullName evidence="9">Cytochrome P450</fullName>
    </submittedName>
</protein>
<dbReference type="InterPro" id="IPR017972">
    <property type="entry name" value="Cyt_P450_CS"/>
</dbReference>
<evidence type="ECO:0000256" key="6">
    <source>
        <dbReference type="ARBA" id="ARBA00023033"/>
    </source>
</evidence>
<keyword evidence="5 7" id="KW-0408">Iron</keyword>
<dbReference type="GO" id="GO:0004497">
    <property type="term" value="F:monooxygenase activity"/>
    <property type="evidence" value="ECO:0007669"/>
    <property type="project" value="UniProtKB-KW"/>
</dbReference>
<evidence type="ECO:0000256" key="4">
    <source>
        <dbReference type="ARBA" id="ARBA00023002"/>
    </source>
</evidence>
<dbReference type="EMBL" id="BMMK01000001">
    <property type="protein sequence ID" value="GGM36350.1"/>
    <property type="molecule type" value="Genomic_DNA"/>
</dbReference>
<dbReference type="Proteomes" id="UP000637578">
    <property type="component" value="Unassembled WGS sequence"/>
</dbReference>
<dbReference type="Pfam" id="PF00067">
    <property type="entry name" value="p450"/>
    <property type="match status" value="1"/>
</dbReference>
<proteinExistence type="inferred from homology"/>
<gene>
    <name evidence="9" type="ORF">GCM10012275_04490</name>
</gene>
<dbReference type="PRINTS" id="PR00359">
    <property type="entry name" value="BP450"/>
</dbReference>
<keyword evidence="3 7" id="KW-0479">Metal-binding</keyword>
<name>A0A8J3FSB9_9PSEU</name>
<dbReference type="RefSeq" id="WP_189053228.1">
    <property type="nucleotide sequence ID" value="NZ_BMMK01000001.1"/>
</dbReference>
<dbReference type="CDD" id="cd11031">
    <property type="entry name" value="Cyp158A-like"/>
    <property type="match status" value="1"/>
</dbReference>
<dbReference type="SUPFAM" id="SSF48264">
    <property type="entry name" value="Cytochrome P450"/>
    <property type="match status" value="1"/>
</dbReference>
<dbReference type="GO" id="GO:0016705">
    <property type="term" value="F:oxidoreductase activity, acting on paired donors, with incorporation or reduction of molecular oxygen"/>
    <property type="evidence" value="ECO:0007669"/>
    <property type="project" value="InterPro"/>
</dbReference>
<dbReference type="PANTHER" id="PTHR46696:SF1">
    <property type="entry name" value="CYTOCHROME P450 YJIB-RELATED"/>
    <property type="match status" value="1"/>
</dbReference>
<reference evidence="9" key="2">
    <citation type="submission" date="2020-09" db="EMBL/GenBank/DDBJ databases">
        <authorList>
            <person name="Sun Q."/>
            <person name="Zhou Y."/>
        </authorList>
    </citation>
    <scope>NUCLEOTIDE SEQUENCE</scope>
    <source>
        <strain evidence="9">CGMCC 4.5737</strain>
    </source>
</reference>
<dbReference type="PROSITE" id="PS00086">
    <property type="entry name" value="CYTOCHROME_P450"/>
    <property type="match status" value="1"/>
</dbReference>
<dbReference type="PANTHER" id="PTHR46696">
    <property type="entry name" value="P450, PUTATIVE (EUROFUNG)-RELATED"/>
    <property type="match status" value="1"/>
</dbReference>
<keyword evidence="4 7" id="KW-0560">Oxidoreductase</keyword>
<evidence type="ECO:0000313" key="10">
    <source>
        <dbReference type="Proteomes" id="UP000637578"/>
    </source>
</evidence>
<evidence type="ECO:0000256" key="3">
    <source>
        <dbReference type="ARBA" id="ARBA00022723"/>
    </source>
</evidence>
<dbReference type="PRINTS" id="PR00385">
    <property type="entry name" value="P450"/>
</dbReference>
<evidence type="ECO:0000256" key="2">
    <source>
        <dbReference type="ARBA" id="ARBA00022617"/>
    </source>
</evidence>
<keyword evidence="2 7" id="KW-0349">Heme</keyword>
<sequence>MTTEDTRVGGQPANAGTSRPVTRDFPLAPPGTMGPPREYAELQRGCPIARVRTPLGATAWYVTRYEDVRSLLADPRLIRPTINVWPPAESADSSGPGLVTMMEMVGPRHRALRRAVGEAFSARTVRSREGRIRQLAESILNDFEKDGPPADLVTGFAESFPLLVMCELVGIPYEERDFFLPLADAALGALLTLEEGRRATDRLRSYIAQLVARKQTEPARDLLGELLRQRDDGELTQDDLISFGLSMLVGGYRTSTMFIANAVLVLLTRMEHLAVLRSDPGLLPSAVEELLRFLPVMNGSVVLLAKEDIRLHGTTIRAGDAVLPIIPAANRDATVFPDPDRLDLRRERNPHLAFGRGAHNCVGIHLARVELTVALEALLDRFPNLRLAVAEHEVPWEDDSPSKSPVSLPVSW</sequence>
<evidence type="ECO:0000313" key="9">
    <source>
        <dbReference type="EMBL" id="GGM36350.1"/>
    </source>
</evidence>
<feature type="region of interest" description="Disordered" evidence="8">
    <location>
        <begin position="1"/>
        <end position="37"/>
    </location>
</feature>
<evidence type="ECO:0000256" key="1">
    <source>
        <dbReference type="ARBA" id="ARBA00010617"/>
    </source>
</evidence>
<evidence type="ECO:0000256" key="7">
    <source>
        <dbReference type="RuleBase" id="RU000461"/>
    </source>
</evidence>
<dbReference type="AlphaFoldDB" id="A0A8J3FSB9"/>
<dbReference type="GO" id="GO:0005506">
    <property type="term" value="F:iron ion binding"/>
    <property type="evidence" value="ECO:0007669"/>
    <property type="project" value="InterPro"/>
</dbReference>
<dbReference type="InterPro" id="IPR001128">
    <property type="entry name" value="Cyt_P450"/>
</dbReference>
<dbReference type="InterPro" id="IPR002397">
    <property type="entry name" value="Cyt_P450_B"/>
</dbReference>
<dbReference type="GO" id="GO:0020037">
    <property type="term" value="F:heme binding"/>
    <property type="evidence" value="ECO:0007669"/>
    <property type="project" value="InterPro"/>
</dbReference>
<dbReference type="InterPro" id="IPR036396">
    <property type="entry name" value="Cyt_P450_sf"/>
</dbReference>
<dbReference type="Gene3D" id="1.10.630.10">
    <property type="entry name" value="Cytochrome P450"/>
    <property type="match status" value="1"/>
</dbReference>
<keyword evidence="6 7" id="KW-0503">Monooxygenase</keyword>
<accession>A0A8J3FSB9</accession>
<dbReference type="FunFam" id="1.10.630.10:FF:000018">
    <property type="entry name" value="Cytochrome P450 monooxygenase"/>
    <property type="match status" value="1"/>
</dbReference>